<evidence type="ECO:0008006" key="3">
    <source>
        <dbReference type="Google" id="ProtNLM"/>
    </source>
</evidence>
<keyword evidence="1" id="KW-0812">Transmembrane</keyword>
<gene>
    <name evidence="2" type="ORF">ENW50_05945</name>
</gene>
<feature type="transmembrane region" description="Helical" evidence="1">
    <location>
        <begin position="75"/>
        <end position="97"/>
    </location>
</feature>
<feature type="transmembrane region" description="Helical" evidence="1">
    <location>
        <begin position="25"/>
        <end position="45"/>
    </location>
</feature>
<keyword evidence="1" id="KW-0472">Membrane</keyword>
<organism evidence="2">
    <name type="scientific">Acidobacterium capsulatum</name>
    <dbReference type="NCBI Taxonomy" id="33075"/>
    <lineage>
        <taxon>Bacteria</taxon>
        <taxon>Pseudomonadati</taxon>
        <taxon>Acidobacteriota</taxon>
        <taxon>Terriglobia</taxon>
        <taxon>Terriglobales</taxon>
        <taxon>Acidobacteriaceae</taxon>
        <taxon>Acidobacterium</taxon>
    </lineage>
</organism>
<feature type="transmembrane region" description="Helical" evidence="1">
    <location>
        <begin position="245"/>
        <end position="272"/>
    </location>
</feature>
<dbReference type="AlphaFoldDB" id="A0A7V5CSV7"/>
<comment type="caution">
    <text evidence="2">The sequence shown here is derived from an EMBL/GenBank/DDBJ whole genome shotgun (WGS) entry which is preliminary data.</text>
</comment>
<feature type="transmembrane region" description="Helical" evidence="1">
    <location>
        <begin position="118"/>
        <end position="146"/>
    </location>
</feature>
<reference evidence="2" key="1">
    <citation type="journal article" date="2020" name="mSystems">
        <title>Genome- and Community-Level Interaction Insights into Carbon Utilization and Element Cycling Functions of Hydrothermarchaeota in Hydrothermal Sediment.</title>
        <authorList>
            <person name="Zhou Z."/>
            <person name="Liu Y."/>
            <person name="Xu W."/>
            <person name="Pan J."/>
            <person name="Luo Z.H."/>
            <person name="Li M."/>
        </authorList>
    </citation>
    <scope>NUCLEOTIDE SEQUENCE [LARGE SCALE GENOMIC DNA]</scope>
    <source>
        <strain evidence="2">SpSt-855</strain>
    </source>
</reference>
<feature type="transmembrane region" description="Helical" evidence="1">
    <location>
        <begin position="205"/>
        <end position="225"/>
    </location>
</feature>
<keyword evidence="1" id="KW-1133">Transmembrane helix</keyword>
<evidence type="ECO:0000313" key="2">
    <source>
        <dbReference type="EMBL" id="HGY94213.1"/>
    </source>
</evidence>
<name>A0A7V5CSV7_9BACT</name>
<protein>
    <recommendedName>
        <fullName evidence="3">Glycerophosphoryl diester phosphodiesterase membrane domain-containing protein</fullName>
    </recommendedName>
</protein>
<feature type="transmembrane region" description="Helical" evidence="1">
    <location>
        <begin position="158"/>
        <end position="184"/>
    </location>
</feature>
<proteinExistence type="predicted"/>
<dbReference type="EMBL" id="DTKL01000032">
    <property type="protein sequence ID" value="HGY94213.1"/>
    <property type="molecule type" value="Genomic_DNA"/>
</dbReference>
<sequence length="284" mass="30902">MELEWRPLTAAEVLERTFHIYRAHLRVFVALAVPAALGCTAWAAWLQFGERAWPPGFSVSAAAAVWQGGCSLLGVYVALLAYALPLAAITSATAALLRGKQIGMAASYRQVWPRTFCYLRLSAAAALAMTWPLLAVLVVFAAWQIWAAPDAAAGPWLLLIYLVALPACIWLLCRYALCMTICVVEQVGILASIRRSVSLSVGLRLKIFLLVLLVYVLSLICRFAASVPVFEAFPHLPGHLPLAAGVYELVTGFVLTLVSVPVYSIGLMMIYVDARIRKEGSAWP</sequence>
<accession>A0A7V5CSV7</accession>
<evidence type="ECO:0000256" key="1">
    <source>
        <dbReference type="SAM" id="Phobius"/>
    </source>
</evidence>